<feature type="compositionally biased region" description="Basic residues" evidence="1">
    <location>
        <begin position="533"/>
        <end position="544"/>
    </location>
</feature>
<dbReference type="EMBL" id="OFSP01000023">
    <property type="protein sequence ID" value="SOY53878.1"/>
    <property type="molecule type" value="Genomic_DNA"/>
</dbReference>
<dbReference type="Proteomes" id="UP000256297">
    <property type="component" value="Chromosome CBM2589_b"/>
</dbReference>
<feature type="compositionally biased region" description="Basic residues" evidence="1">
    <location>
        <begin position="185"/>
        <end position="219"/>
    </location>
</feature>
<feature type="compositionally biased region" description="Basic and acidic residues" evidence="1">
    <location>
        <begin position="398"/>
        <end position="425"/>
    </location>
</feature>
<feature type="region of interest" description="Disordered" evidence="1">
    <location>
        <begin position="513"/>
        <end position="559"/>
    </location>
</feature>
<feature type="compositionally biased region" description="Basic residues" evidence="1">
    <location>
        <begin position="231"/>
        <end position="244"/>
    </location>
</feature>
<feature type="compositionally biased region" description="Basic and acidic residues" evidence="1">
    <location>
        <begin position="317"/>
        <end position="326"/>
    </location>
</feature>
<organism evidence="2 3">
    <name type="scientific">Cupriavidus taiwanensis</name>
    <dbReference type="NCBI Taxonomy" id="164546"/>
    <lineage>
        <taxon>Bacteria</taxon>
        <taxon>Pseudomonadati</taxon>
        <taxon>Pseudomonadota</taxon>
        <taxon>Betaproteobacteria</taxon>
        <taxon>Burkholderiales</taxon>
        <taxon>Burkholderiaceae</taxon>
        <taxon>Cupriavidus</taxon>
    </lineage>
</organism>
<protein>
    <submittedName>
        <fullName evidence="2">Uncharacterized protein</fullName>
    </submittedName>
</protein>
<feature type="compositionally biased region" description="Basic and acidic residues" evidence="1">
    <location>
        <begin position="476"/>
        <end position="485"/>
    </location>
</feature>
<accession>A0A976A2C5</accession>
<comment type="caution">
    <text evidence="2">The sequence shown here is derived from an EMBL/GenBank/DDBJ whole genome shotgun (WGS) entry which is preliminary data.</text>
</comment>
<dbReference type="AlphaFoldDB" id="A0A976A2C5"/>
<feature type="compositionally biased region" description="Basic residues" evidence="1">
    <location>
        <begin position="622"/>
        <end position="633"/>
    </location>
</feature>
<name>A0A976A2C5_9BURK</name>
<reference evidence="2 3" key="1">
    <citation type="submission" date="2018-01" db="EMBL/GenBank/DDBJ databases">
        <authorList>
            <person name="Clerissi C."/>
        </authorList>
    </citation>
    <scope>NUCLEOTIDE SEQUENCE [LARGE SCALE GENOMIC DNA]</scope>
    <source>
        <strain evidence="2">Cupriavidus taiwanensis STM 3521</strain>
    </source>
</reference>
<feature type="region of interest" description="Disordered" evidence="1">
    <location>
        <begin position="185"/>
        <end position="290"/>
    </location>
</feature>
<feature type="compositionally biased region" description="Basic and acidic residues" evidence="1">
    <location>
        <begin position="334"/>
        <end position="355"/>
    </location>
</feature>
<feature type="region of interest" description="Disordered" evidence="1">
    <location>
        <begin position="476"/>
        <end position="499"/>
    </location>
</feature>
<feature type="region of interest" description="Disordered" evidence="1">
    <location>
        <begin position="308"/>
        <end position="367"/>
    </location>
</feature>
<evidence type="ECO:0000313" key="2">
    <source>
        <dbReference type="EMBL" id="SOY53878.1"/>
    </source>
</evidence>
<evidence type="ECO:0000313" key="3">
    <source>
        <dbReference type="Proteomes" id="UP000256297"/>
    </source>
</evidence>
<sequence length="652" mass="72058">MGGRPGPWPGRRATAHFTSPAPAWCGPRCGRPAASEQAGCLLQHALLGDRAHQFAAGRVAHQRDAVDAVSGEHGEGVTQARVRRQRREVALGQRQHVVGCAFALGALQRMDRQRAQQAAVGLHQVEVARAGLGELVGGGRQGGVGVEHGVGRVAQAGQRQRAGMLGGRRGLCALGDHAVQRQRLAARRGVVRRHRADHRRQQQRRRQRHLEHHQHRHQRGLAGGRQERAHAHQRQQRRRARRRALQAERQQLAQRRADEQRRREHAADRARAHADHRRRQLGQQHGRHRHAQRLLLQQGLDGGKAVADHLRHRHRQHADQRAAERQPRHRPARQRREAAAREAGRAQEQRARDAGGHSQRRRGQQDLRAQVRGDIEAGIERLQPAVPLADHGAGDGGQEQRHQALHRERAEHHFGDKDRGGKRGVVDGGKACRGAAGGQHAAHVGAAAALDPGRGEQRSAQRRQLDHRALLADRAAADDRAERRQRAQQGDPHRQPAAAVGDRFHVVGGAGMGAGQAVGQHQQAARERAADGRHHHAPRQRQRREHRDHVGMAGKQHHARAVQRFLEQRRGDGGDDPDRDGREQGDFLVFEETQAHGGFPGRPGDVPAVAAGQPEAVMIAQRHPRRRHVRRRASAPDRAGSGAEPARAGLVH</sequence>
<evidence type="ECO:0000256" key="1">
    <source>
        <dbReference type="SAM" id="MobiDB-lite"/>
    </source>
</evidence>
<feature type="region of interest" description="Disordered" evidence="1">
    <location>
        <begin position="619"/>
        <end position="652"/>
    </location>
</feature>
<gene>
    <name evidence="2" type="ORF">CBM2589_B30279</name>
</gene>
<proteinExistence type="predicted"/>
<feature type="compositionally biased region" description="Basic and acidic residues" evidence="1">
    <location>
        <begin position="255"/>
        <end position="273"/>
    </location>
</feature>
<feature type="region of interest" description="Disordered" evidence="1">
    <location>
        <begin position="387"/>
        <end position="433"/>
    </location>
</feature>
<feature type="compositionally biased region" description="Basic residues" evidence="1">
    <location>
        <begin position="274"/>
        <end position="290"/>
    </location>
</feature>